<dbReference type="PROSITE" id="PS00138">
    <property type="entry name" value="SUBTILASE_SER"/>
    <property type="match status" value="1"/>
</dbReference>
<evidence type="ECO:0000259" key="6">
    <source>
        <dbReference type="Pfam" id="PF00082"/>
    </source>
</evidence>
<proteinExistence type="inferred from homology"/>
<dbReference type="SUPFAM" id="SSF52743">
    <property type="entry name" value="Subtilisin-like"/>
    <property type="match status" value="1"/>
</dbReference>
<dbReference type="AlphaFoldDB" id="A0A3S0LLN5"/>
<dbReference type="OrthoDB" id="9790784at2"/>
<accession>A0A3S0LLN5</accession>
<keyword evidence="3" id="KW-0378">Hydrolase</keyword>
<reference evidence="7 8" key="1">
    <citation type="submission" date="2018-12" db="EMBL/GenBank/DDBJ databases">
        <authorList>
            <person name="Yu L."/>
        </authorList>
    </citation>
    <scope>NUCLEOTIDE SEQUENCE [LARGE SCALE GENOMIC DNA]</scope>
    <source>
        <strain evidence="7 8">HAW-EB2</strain>
    </source>
</reference>
<dbReference type="PANTHER" id="PTHR43806:SF11">
    <property type="entry name" value="CEREVISIN-RELATED"/>
    <property type="match status" value="1"/>
</dbReference>
<evidence type="ECO:0000256" key="4">
    <source>
        <dbReference type="ARBA" id="ARBA00022825"/>
    </source>
</evidence>
<feature type="domain" description="Peptidase S8/S53" evidence="6">
    <location>
        <begin position="24"/>
        <end position="218"/>
    </location>
</feature>
<dbReference type="InterPro" id="IPR023828">
    <property type="entry name" value="Peptidase_S8_Ser-AS"/>
</dbReference>
<dbReference type="GO" id="GO:0006508">
    <property type="term" value="P:proteolysis"/>
    <property type="evidence" value="ECO:0007669"/>
    <property type="project" value="UniProtKB-KW"/>
</dbReference>
<dbReference type="Pfam" id="PF00082">
    <property type="entry name" value="Peptidase_S8"/>
    <property type="match status" value="1"/>
</dbReference>
<sequence>MWISFQCKLGGKVDQFWMQTNKYSNGTLKEGDNGYVKPISTPVDIINLSLGGKSTMSCESNSYMQDAVTAAYKMNISIAIAAGNEATDTTYVTPVNCEEALGIASSKMSGEISSFSNFGQFADIAFNGEDINSALIGTSLYGNTSGYCSTSANYDNCYGEGSGTSMSAPSAVGVLALLKMVHPDLSAKEREAMMLSTAAPYELNGHGQASRASKVGYGAGVANAYNAIRNDALAIDSVNVQHRYEEFVSPAQEAYLTQMIEVVPTACSMYNVQFGSLQHHVSGISYNIMQTNATGNISSVSFDKTIVTDVPRTIVDTTTYLRAAVQSCKNGTCGDIVEVDFSHSVSPSICEG</sequence>
<comment type="similarity">
    <text evidence="1 5">Belongs to the peptidase S8 family.</text>
</comment>
<comment type="caution">
    <text evidence="7">The sequence shown here is derived from an EMBL/GenBank/DDBJ whole genome shotgun (WGS) entry which is preliminary data.</text>
</comment>
<dbReference type="InterPro" id="IPR000209">
    <property type="entry name" value="Peptidase_S8/S53_dom"/>
</dbReference>
<gene>
    <name evidence="7" type="ORF">EKG38_12410</name>
</gene>
<evidence type="ECO:0000256" key="1">
    <source>
        <dbReference type="ARBA" id="ARBA00011073"/>
    </source>
</evidence>
<protein>
    <recommendedName>
        <fullName evidence="6">Peptidase S8/S53 domain-containing protein</fullName>
    </recommendedName>
</protein>
<evidence type="ECO:0000256" key="5">
    <source>
        <dbReference type="PROSITE-ProRule" id="PRU01240"/>
    </source>
</evidence>
<evidence type="ECO:0000256" key="2">
    <source>
        <dbReference type="ARBA" id="ARBA00022670"/>
    </source>
</evidence>
<dbReference type="InterPro" id="IPR036852">
    <property type="entry name" value="Peptidase_S8/S53_dom_sf"/>
</dbReference>
<evidence type="ECO:0000313" key="7">
    <source>
        <dbReference type="EMBL" id="RTR38332.1"/>
    </source>
</evidence>
<evidence type="ECO:0000256" key="3">
    <source>
        <dbReference type="ARBA" id="ARBA00022801"/>
    </source>
</evidence>
<keyword evidence="8" id="KW-1185">Reference proteome</keyword>
<dbReference type="Proteomes" id="UP000267448">
    <property type="component" value="Unassembled WGS sequence"/>
</dbReference>
<dbReference type="PROSITE" id="PS51892">
    <property type="entry name" value="SUBTILASE"/>
    <property type="match status" value="1"/>
</dbReference>
<dbReference type="InterPro" id="IPR050131">
    <property type="entry name" value="Peptidase_S8_subtilisin-like"/>
</dbReference>
<name>A0A3S0LLN5_9GAMM</name>
<dbReference type="EMBL" id="RXNU01000006">
    <property type="protein sequence ID" value="RTR38332.1"/>
    <property type="molecule type" value="Genomic_DNA"/>
</dbReference>
<keyword evidence="4" id="KW-0720">Serine protease</keyword>
<organism evidence="7 8">
    <name type="scientific">Shewanella canadensis</name>
    <dbReference type="NCBI Taxonomy" id="271096"/>
    <lineage>
        <taxon>Bacteria</taxon>
        <taxon>Pseudomonadati</taxon>
        <taxon>Pseudomonadota</taxon>
        <taxon>Gammaproteobacteria</taxon>
        <taxon>Alteromonadales</taxon>
        <taxon>Shewanellaceae</taxon>
        <taxon>Shewanella</taxon>
    </lineage>
</organism>
<dbReference type="Gene3D" id="3.40.50.200">
    <property type="entry name" value="Peptidase S8/S53 domain"/>
    <property type="match status" value="1"/>
</dbReference>
<comment type="caution">
    <text evidence="5">Lacks conserved residue(s) required for the propagation of feature annotation.</text>
</comment>
<dbReference type="PANTHER" id="PTHR43806">
    <property type="entry name" value="PEPTIDASE S8"/>
    <property type="match status" value="1"/>
</dbReference>
<keyword evidence="2" id="KW-0645">Protease</keyword>
<evidence type="ECO:0000313" key="8">
    <source>
        <dbReference type="Proteomes" id="UP000267448"/>
    </source>
</evidence>
<dbReference type="GO" id="GO:0004252">
    <property type="term" value="F:serine-type endopeptidase activity"/>
    <property type="evidence" value="ECO:0007669"/>
    <property type="project" value="InterPro"/>
</dbReference>